<evidence type="ECO:0000313" key="2">
    <source>
        <dbReference type="Proteomes" id="UP001143362"/>
    </source>
</evidence>
<dbReference type="EMBL" id="SHNN01000007">
    <property type="protein sequence ID" value="MCX2983379.1"/>
    <property type="molecule type" value="Genomic_DNA"/>
</dbReference>
<sequence>MKSSTLHATLTAKALFDEAHSLVDSGNVYSCSAGLVLLQDAVELIVLGLLGEIGVDEAKNLEKKSFDELLGELKNTGTPMPKIGTVKALNKQRVITKHYGQLAQPDTVRNYFVASNMLVGAALRHVLGKSIDEILVTELLPECEAKTLLDMAIEKKDQGDYLGCLIDVRRAFYVEYEQEYAIHRWADAESSSDGLFAALARGGMKAPYYTRSKDWIEKNVKTPGDYVQVDLNTLRSDSLEWGVSTSLVENIMRLTPQVFRPEKDSEWRVEYDRHFPANEANEANCNYCLDGAISILGKKKEHEQARRWPRRERFDAPKTIYIGRCLYKLARADSEVVHEIQEGFVYNVSMYVSGFLEGEQFLHVSGNRPPNDENEYGSDFVRGYLLDEGDNEEDPG</sequence>
<protein>
    <submittedName>
        <fullName evidence="1">Uncharacterized protein</fullName>
    </submittedName>
</protein>
<organism evidence="1 2">
    <name type="scientific">Candidatus Litorirhabdus singularis</name>
    <dbReference type="NCBI Taxonomy" id="2518993"/>
    <lineage>
        <taxon>Bacteria</taxon>
        <taxon>Pseudomonadati</taxon>
        <taxon>Pseudomonadota</taxon>
        <taxon>Gammaproteobacteria</taxon>
        <taxon>Cellvibrionales</taxon>
        <taxon>Halieaceae</taxon>
        <taxon>Candidatus Litorirhabdus</taxon>
    </lineage>
</organism>
<evidence type="ECO:0000313" key="1">
    <source>
        <dbReference type="EMBL" id="MCX2983379.1"/>
    </source>
</evidence>
<keyword evidence="2" id="KW-1185">Reference proteome</keyword>
<dbReference type="Proteomes" id="UP001143362">
    <property type="component" value="Unassembled WGS sequence"/>
</dbReference>
<proteinExistence type="predicted"/>
<name>A0ABT3TM24_9GAMM</name>
<reference evidence="1" key="1">
    <citation type="submission" date="2019-02" db="EMBL/GenBank/DDBJ databases">
        <authorList>
            <person name="Li S.-H."/>
        </authorList>
    </citation>
    <scope>NUCLEOTIDE SEQUENCE</scope>
    <source>
        <strain evidence="1">IMCC14734</strain>
    </source>
</reference>
<dbReference type="RefSeq" id="WP_279247414.1">
    <property type="nucleotide sequence ID" value="NZ_SHNN01000007.1"/>
</dbReference>
<gene>
    <name evidence="1" type="ORF">EYC98_21170</name>
</gene>
<accession>A0ABT3TM24</accession>
<comment type="caution">
    <text evidence="1">The sequence shown here is derived from an EMBL/GenBank/DDBJ whole genome shotgun (WGS) entry which is preliminary data.</text>
</comment>